<feature type="domain" description="Carbamoyltransferase C-terminal" evidence="3">
    <location>
        <begin position="414"/>
        <end position="616"/>
    </location>
</feature>
<evidence type="ECO:0000259" key="3">
    <source>
        <dbReference type="Pfam" id="PF16861"/>
    </source>
</evidence>
<dbReference type="Pfam" id="PF02543">
    <property type="entry name" value="Carbam_trans_N"/>
    <property type="match status" value="1"/>
</dbReference>
<dbReference type="PANTHER" id="PTHR34847:SF1">
    <property type="entry name" value="NODULATION PROTEIN U"/>
    <property type="match status" value="1"/>
</dbReference>
<keyword evidence="5" id="KW-1185">Reference proteome</keyword>
<name>A0A1I0S4V0_9BACT</name>
<dbReference type="InterPro" id="IPR051338">
    <property type="entry name" value="NodU/CmcH_Carbamoyltrnsfr"/>
</dbReference>
<dbReference type="SUPFAM" id="SSF53067">
    <property type="entry name" value="Actin-like ATPase domain"/>
    <property type="match status" value="1"/>
</dbReference>
<dbReference type="Gene3D" id="3.90.870.20">
    <property type="entry name" value="Carbamoyltransferase, C-terminal domain"/>
    <property type="match status" value="1"/>
</dbReference>
<comment type="similarity">
    <text evidence="1">Belongs to the NodU/CmcH family.</text>
</comment>
<keyword evidence="4" id="KW-0808">Transferase</keyword>
<dbReference type="Proteomes" id="UP000199310">
    <property type="component" value="Unassembled WGS sequence"/>
</dbReference>
<sequence>MRNIILGISAFYHDSAAALIIDGRIIAAAQEERFTRIKQDAAFPVQAIKYVLSEAGVSFDELTAVAFYDKPLLKFERLLETYHAFVPRGWRSFIKAMPVWMKEKIFMKKMLRKEFRALGATKNTPLYFPEHHLSHAASAFYPSPYENAAILTVDGVGEWATTTISYGRGRDIKILRELRFPHSPGLLYAAFTYFLGFKVNSGEYKLMGLSPYGIADDPQTVSFREKILTTLVDIRSDGSILLNMDYFDFATGLKMTVTPLWEALFGISRREPESEITTAHMNLALAIQQVTEEIVVALARTASEITGSTNLVMAGGVALNCVANRKIKDADIFKNIWIQPAAGDAGGSLGAAYAAYHIGMEQERIYFPGDDAMQGSFLGPAYSDVEVKQMMARYAAVAAHYPDITALTERVSAYLAAGKIVGWFQDRMEFGPRALGNRSILADPRQPDMQQQLNLKIKFREGFRPFAPAVLAEDAHLYFKDAAASPYMLFTTTVKSEWRIAPVKNAAASFAATVEESEPELSVASIYERLQQERSAIPAVTHLDHSARIQTVHRTLHPKLWALINSFKKLTGCSLLINTSFNVRGEPVVNTPEDAWLAFMRTEMDYVVIGNYVFEKSRQPTLPKELFKSFEMD</sequence>
<dbReference type="AlphaFoldDB" id="A0A1I0S4V0"/>
<evidence type="ECO:0000313" key="4">
    <source>
        <dbReference type="EMBL" id="SEW49722.1"/>
    </source>
</evidence>
<evidence type="ECO:0000259" key="2">
    <source>
        <dbReference type="Pfam" id="PF02543"/>
    </source>
</evidence>
<organism evidence="4 5">
    <name type="scientific">Chitinophaga arvensicola</name>
    <dbReference type="NCBI Taxonomy" id="29529"/>
    <lineage>
        <taxon>Bacteria</taxon>
        <taxon>Pseudomonadati</taxon>
        <taxon>Bacteroidota</taxon>
        <taxon>Chitinophagia</taxon>
        <taxon>Chitinophagales</taxon>
        <taxon>Chitinophagaceae</taxon>
        <taxon>Chitinophaga</taxon>
    </lineage>
</organism>
<dbReference type="Pfam" id="PF16861">
    <property type="entry name" value="Carbam_trans_C"/>
    <property type="match status" value="1"/>
</dbReference>
<feature type="domain" description="Carbamoyltransferase" evidence="2">
    <location>
        <begin position="5"/>
        <end position="352"/>
    </location>
</feature>
<dbReference type="InterPro" id="IPR038152">
    <property type="entry name" value="Carbam_trans_C_sf"/>
</dbReference>
<protein>
    <submittedName>
        <fullName evidence="4">Carbamoyltransferase</fullName>
    </submittedName>
</protein>
<accession>A0A1I0S4V0</accession>
<evidence type="ECO:0000256" key="1">
    <source>
        <dbReference type="ARBA" id="ARBA00006129"/>
    </source>
</evidence>
<dbReference type="Gene3D" id="3.30.420.40">
    <property type="match status" value="2"/>
</dbReference>
<dbReference type="CDD" id="cd24098">
    <property type="entry name" value="ASKHA_NBD_TobZ_N"/>
    <property type="match status" value="1"/>
</dbReference>
<dbReference type="OrthoDB" id="9780777at2"/>
<dbReference type="GO" id="GO:0016740">
    <property type="term" value="F:transferase activity"/>
    <property type="evidence" value="ECO:0007669"/>
    <property type="project" value="UniProtKB-KW"/>
</dbReference>
<proteinExistence type="inferred from homology"/>
<dbReference type="EMBL" id="FOJG01000002">
    <property type="protein sequence ID" value="SEW49722.1"/>
    <property type="molecule type" value="Genomic_DNA"/>
</dbReference>
<evidence type="ECO:0000313" key="5">
    <source>
        <dbReference type="Proteomes" id="UP000199310"/>
    </source>
</evidence>
<dbReference type="STRING" id="29529.SAMN04488122_3547"/>
<dbReference type="InterPro" id="IPR003696">
    <property type="entry name" value="Carbtransf_dom"/>
</dbReference>
<dbReference type="PANTHER" id="PTHR34847">
    <property type="entry name" value="NODULATION PROTEIN U"/>
    <property type="match status" value="1"/>
</dbReference>
<dbReference type="RefSeq" id="WP_089896977.1">
    <property type="nucleotide sequence ID" value="NZ_FOJG01000002.1"/>
</dbReference>
<dbReference type="InterPro" id="IPR043129">
    <property type="entry name" value="ATPase_NBD"/>
</dbReference>
<reference evidence="5" key="1">
    <citation type="submission" date="2016-10" db="EMBL/GenBank/DDBJ databases">
        <authorList>
            <person name="Varghese N."/>
            <person name="Submissions S."/>
        </authorList>
    </citation>
    <scope>NUCLEOTIDE SEQUENCE [LARGE SCALE GENOMIC DNA]</scope>
    <source>
        <strain evidence="5">DSM 3695</strain>
    </source>
</reference>
<gene>
    <name evidence="4" type="ORF">SAMN04488122_3547</name>
</gene>
<dbReference type="InterPro" id="IPR031730">
    <property type="entry name" value="Carbam_trans_C"/>
</dbReference>